<feature type="transmembrane region" description="Helical" evidence="1">
    <location>
        <begin position="496"/>
        <end position="513"/>
    </location>
</feature>
<feature type="transmembrane region" description="Helical" evidence="1">
    <location>
        <begin position="110"/>
        <end position="133"/>
    </location>
</feature>
<feature type="transmembrane region" description="Helical" evidence="1">
    <location>
        <begin position="82"/>
        <end position="104"/>
    </location>
</feature>
<feature type="transmembrane region" description="Helical" evidence="1">
    <location>
        <begin position="159"/>
        <end position="180"/>
    </location>
</feature>
<organism evidence="2 3">
    <name type="scientific">Ridgeia piscesae</name>
    <name type="common">Tubeworm</name>
    <dbReference type="NCBI Taxonomy" id="27915"/>
    <lineage>
        <taxon>Eukaryota</taxon>
        <taxon>Metazoa</taxon>
        <taxon>Spiralia</taxon>
        <taxon>Lophotrochozoa</taxon>
        <taxon>Annelida</taxon>
        <taxon>Polychaeta</taxon>
        <taxon>Sedentaria</taxon>
        <taxon>Canalipalpata</taxon>
        <taxon>Sabellida</taxon>
        <taxon>Siboglinidae</taxon>
        <taxon>Ridgeia</taxon>
    </lineage>
</organism>
<dbReference type="AlphaFoldDB" id="A0AAD9N6D3"/>
<dbReference type="Proteomes" id="UP001209878">
    <property type="component" value="Unassembled WGS sequence"/>
</dbReference>
<protein>
    <submittedName>
        <fullName evidence="2">Uncharacterized protein</fullName>
    </submittedName>
</protein>
<keyword evidence="1" id="KW-0472">Membrane</keyword>
<proteinExistence type="predicted"/>
<evidence type="ECO:0000313" key="2">
    <source>
        <dbReference type="EMBL" id="KAK2157148.1"/>
    </source>
</evidence>
<gene>
    <name evidence="2" type="ORF">NP493_1902g00021</name>
</gene>
<feature type="transmembrane region" description="Helical" evidence="1">
    <location>
        <begin position="469"/>
        <end position="489"/>
    </location>
</feature>
<reference evidence="2" key="1">
    <citation type="journal article" date="2023" name="Mol. Biol. Evol.">
        <title>Third-Generation Sequencing Reveals the Adaptive Role of the Epigenome in Three Deep-Sea Polychaetes.</title>
        <authorList>
            <person name="Perez M."/>
            <person name="Aroh O."/>
            <person name="Sun Y."/>
            <person name="Lan Y."/>
            <person name="Juniper S.K."/>
            <person name="Young C.R."/>
            <person name="Angers B."/>
            <person name="Qian P.Y."/>
        </authorList>
    </citation>
    <scope>NUCLEOTIDE SEQUENCE</scope>
    <source>
        <strain evidence="2">R07B-5</strain>
    </source>
</reference>
<keyword evidence="1" id="KW-0812">Transmembrane</keyword>
<feature type="transmembrane region" description="Helical" evidence="1">
    <location>
        <begin position="519"/>
        <end position="536"/>
    </location>
</feature>
<keyword evidence="3" id="KW-1185">Reference proteome</keyword>
<feature type="transmembrane region" description="Helical" evidence="1">
    <location>
        <begin position="239"/>
        <end position="265"/>
    </location>
</feature>
<sequence length="603" mass="70291">MASCRCCAVGCLIQTCRRGRRQNNVNFITTVTSTMLSRLTPANERLHIPKGLELEDKDIDVITLKFRDADIAKQFQQTDNNLFLSNLLVGFVLFVTIVCSRLILLTRMTTVIGAVFATTGIVYVFLIVVCFTVQPRSDTTSAPQRTLVKLMSTLHQRPVMVTAVLIATLAAAFVGVPRLWLQPGYDWALTGRGELDVSSTQELTSAFTDAPSPLYSFVLVFQPHFFNLDLMFQPPFYSLVLMFQPPLYSLVLVFQPPFYSLVLVFQPSFYNLDLMFQPSFYNLDLLFQPPFYNLVLMFQPLFYNLDLVFQPSFYSLTLSTFYNLDLMFQPSFYSLDLMFQPSFYNLDLMFQPSFYNLDLVFQPSFYTLYLMFQPPFYNLDLMFQPSFYNLDLVFQPSFYNLDLMFQPSFYNLDLVFQPSFYNLDLMFQPSFYNLDLVFQPSFYTLYLMFQPPFYNLDLMFQPSFYNLDLVFQPSFYILYLMFQPPFYNLDLMFQPPFYSVVLVLFTYGVFLDLRLSVKMVLVFALTTAWVIVVLLVELPPRTSSVRVDYVTSGLMRPQLCHLWSHWSKVTMGPVVGLLKSFSKSRRQSCRICGHMWNCSKRMM</sequence>
<evidence type="ECO:0000256" key="1">
    <source>
        <dbReference type="SAM" id="Phobius"/>
    </source>
</evidence>
<accession>A0AAD9N6D3</accession>
<dbReference type="EMBL" id="JAODUO010001902">
    <property type="protein sequence ID" value="KAK2157148.1"/>
    <property type="molecule type" value="Genomic_DNA"/>
</dbReference>
<evidence type="ECO:0000313" key="3">
    <source>
        <dbReference type="Proteomes" id="UP001209878"/>
    </source>
</evidence>
<comment type="caution">
    <text evidence="2">The sequence shown here is derived from an EMBL/GenBank/DDBJ whole genome shotgun (WGS) entry which is preliminary data.</text>
</comment>
<name>A0AAD9N6D3_RIDPI</name>
<keyword evidence="1" id="KW-1133">Transmembrane helix</keyword>